<evidence type="ECO:0000313" key="1">
    <source>
        <dbReference type="EMBL" id="TNN45885.1"/>
    </source>
</evidence>
<organism evidence="1 2">
    <name type="scientific">Liparis tanakae</name>
    <name type="common">Tanaka's snailfish</name>
    <dbReference type="NCBI Taxonomy" id="230148"/>
    <lineage>
        <taxon>Eukaryota</taxon>
        <taxon>Metazoa</taxon>
        <taxon>Chordata</taxon>
        <taxon>Craniata</taxon>
        <taxon>Vertebrata</taxon>
        <taxon>Euteleostomi</taxon>
        <taxon>Actinopterygii</taxon>
        <taxon>Neopterygii</taxon>
        <taxon>Teleostei</taxon>
        <taxon>Neoteleostei</taxon>
        <taxon>Acanthomorphata</taxon>
        <taxon>Eupercaria</taxon>
        <taxon>Perciformes</taxon>
        <taxon>Cottioidei</taxon>
        <taxon>Cottales</taxon>
        <taxon>Liparidae</taxon>
        <taxon>Liparis</taxon>
    </lineage>
</organism>
<comment type="caution">
    <text evidence="1">The sequence shown here is derived from an EMBL/GenBank/DDBJ whole genome shotgun (WGS) entry which is preliminary data.</text>
</comment>
<dbReference type="Proteomes" id="UP000314294">
    <property type="component" value="Unassembled WGS sequence"/>
</dbReference>
<proteinExistence type="predicted"/>
<dbReference type="SUPFAM" id="SSF49265">
    <property type="entry name" value="Fibronectin type III"/>
    <property type="match status" value="1"/>
</dbReference>
<evidence type="ECO:0000313" key="2">
    <source>
        <dbReference type="Proteomes" id="UP000314294"/>
    </source>
</evidence>
<dbReference type="InterPro" id="IPR013783">
    <property type="entry name" value="Ig-like_fold"/>
</dbReference>
<sequence>MAEEAGAISHAPAASRLDASAEDWKAVNEDLQKSCRYVIKNLTTGDRLKIRVVALNAGGRSAPVALPEAILVKEVAAK</sequence>
<dbReference type="EMBL" id="SRLO01000818">
    <property type="protein sequence ID" value="TNN45885.1"/>
    <property type="molecule type" value="Genomic_DNA"/>
</dbReference>
<protein>
    <submittedName>
        <fullName evidence="1">Myosin-binding protein C, fast-type</fullName>
    </submittedName>
</protein>
<accession>A0A4Z2FYB1</accession>
<dbReference type="InterPro" id="IPR003961">
    <property type="entry name" value="FN3_dom"/>
</dbReference>
<keyword evidence="2" id="KW-1185">Reference proteome</keyword>
<dbReference type="Gene3D" id="2.60.40.10">
    <property type="entry name" value="Immunoglobulins"/>
    <property type="match status" value="1"/>
</dbReference>
<dbReference type="InterPro" id="IPR036116">
    <property type="entry name" value="FN3_sf"/>
</dbReference>
<reference evidence="1 2" key="1">
    <citation type="submission" date="2019-03" db="EMBL/GenBank/DDBJ databases">
        <title>First draft genome of Liparis tanakae, snailfish: a comprehensive survey of snailfish specific genes.</title>
        <authorList>
            <person name="Kim W."/>
            <person name="Song I."/>
            <person name="Jeong J.-H."/>
            <person name="Kim D."/>
            <person name="Kim S."/>
            <person name="Ryu S."/>
            <person name="Song J.Y."/>
            <person name="Lee S.K."/>
        </authorList>
    </citation>
    <scope>NUCLEOTIDE SEQUENCE [LARGE SCALE GENOMIC DNA]</scope>
    <source>
        <tissue evidence="1">Muscle</tissue>
    </source>
</reference>
<dbReference type="AlphaFoldDB" id="A0A4Z2FYB1"/>
<gene>
    <name evidence="1" type="primary">MYBPC2_0</name>
    <name evidence="1" type="ORF">EYF80_043917</name>
</gene>
<dbReference type="OrthoDB" id="6107607at2759"/>
<name>A0A4Z2FYB1_9TELE</name>
<dbReference type="CDD" id="cd00063">
    <property type="entry name" value="FN3"/>
    <property type="match status" value="1"/>
</dbReference>